<reference evidence="2" key="2">
    <citation type="journal article" date="2021" name="PeerJ">
        <title>Extensive microbial diversity within the chicken gut microbiome revealed by metagenomics and culture.</title>
        <authorList>
            <person name="Gilroy R."/>
            <person name="Ravi A."/>
            <person name="Getino M."/>
            <person name="Pursley I."/>
            <person name="Horton D.L."/>
            <person name="Alikhan N.F."/>
            <person name="Baker D."/>
            <person name="Gharbi K."/>
            <person name="Hall N."/>
            <person name="Watson M."/>
            <person name="Adriaenssens E.M."/>
            <person name="Foster-Nyarko E."/>
            <person name="Jarju S."/>
            <person name="Secka A."/>
            <person name="Antonio M."/>
            <person name="Oren A."/>
            <person name="Chaudhuri R.R."/>
            <person name="La Ragione R."/>
            <person name="Hildebrand F."/>
            <person name="Pallen M.J."/>
        </authorList>
    </citation>
    <scope>NUCLEOTIDE SEQUENCE</scope>
    <source>
        <strain evidence="2">B1-3475</strain>
    </source>
</reference>
<dbReference type="GO" id="GO:0005975">
    <property type="term" value="P:carbohydrate metabolic process"/>
    <property type="evidence" value="ECO:0007669"/>
    <property type="project" value="UniProtKB-ARBA"/>
</dbReference>
<dbReference type="InterPro" id="IPR013320">
    <property type="entry name" value="ConA-like_dom_sf"/>
</dbReference>
<proteinExistence type="predicted"/>
<dbReference type="Gene3D" id="2.60.40.10">
    <property type="entry name" value="Immunoglobulins"/>
    <property type="match status" value="1"/>
</dbReference>
<accession>A0A9D9HK11</accession>
<dbReference type="Pfam" id="PF13385">
    <property type="entry name" value="Laminin_G_3"/>
    <property type="match status" value="1"/>
</dbReference>
<evidence type="ECO:0000259" key="1">
    <source>
        <dbReference type="Pfam" id="PF13004"/>
    </source>
</evidence>
<feature type="domain" description="BACON" evidence="1">
    <location>
        <begin position="15"/>
        <end position="64"/>
    </location>
</feature>
<dbReference type="SUPFAM" id="SSF49899">
    <property type="entry name" value="Concanavalin A-like lectins/glucanases"/>
    <property type="match status" value="1"/>
</dbReference>
<dbReference type="InterPro" id="IPR013783">
    <property type="entry name" value="Ig-like_fold"/>
</dbReference>
<name>A0A9D9HK11_9BACT</name>
<sequence length="331" mass="36176">MTVTSSTDWTLAPKGTYDWVNASEAAGASGDVVTFTVSPNETQAERVAEFTFTAGTATATFKVTSTTGEGGGEEPDPSAERPVINMTDARLFPVAHTWANAAPLRNMSVFTLEAMICPKVLDKTSNSYESLSTIMGIEGKFIVRFGDSGIENHQIQVAAGNDKATPDMLFDLDKWYHVAVTFNSGEVTIYINGEKQITKSTTTSSVDFGMEHTNEPNGWESPRCFWIGYAYNTERDFQGLMAEVRIWNKVLTESDLKAEGHFYSVDPASDGLVAYWKMDEGEGTTVKDYTSNGNNLEGQYNLSEDPVGANTYNGTNVTGESKINWKTATLK</sequence>
<evidence type="ECO:0000313" key="3">
    <source>
        <dbReference type="Proteomes" id="UP000823617"/>
    </source>
</evidence>
<dbReference type="Pfam" id="PF13004">
    <property type="entry name" value="BACON"/>
    <property type="match status" value="1"/>
</dbReference>
<dbReference type="Proteomes" id="UP000823617">
    <property type="component" value="Unassembled WGS sequence"/>
</dbReference>
<protein>
    <recommendedName>
        <fullName evidence="1">BACON domain-containing protein</fullName>
    </recommendedName>
</protein>
<dbReference type="AlphaFoldDB" id="A0A9D9HK11"/>
<dbReference type="EMBL" id="JADIMK010000019">
    <property type="protein sequence ID" value="MBO8455259.1"/>
    <property type="molecule type" value="Genomic_DNA"/>
</dbReference>
<dbReference type="GO" id="GO:0004553">
    <property type="term" value="F:hydrolase activity, hydrolyzing O-glycosyl compounds"/>
    <property type="evidence" value="ECO:0007669"/>
    <property type="project" value="UniProtKB-ARBA"/>
</dbReference>
<reference evidence="2" key="1">
    <citation type="submission" date="2020-10" db="EMBL/GenBank/DDBJ databases">
        <authorList>
            <person name="Gilroy R."/>
        </authorList>
    </citation>
    <scope>NUCLEOTIDE SEQUENCE</scope>
    <source>
        <strain evidence="2">B1-3475</strain>
    </source>
</reference>
<comment type="caution">
    <text evidence="2">The sequence shown here is derived from an EMBL/GenBank/DDBJ whole genome shotgun (WGS) entry which is preliminary data.</text>
</comment>
<dbReference type="Gene3D" id="2.60.120.200">
    <property type="match status" value="1"/>
</dbReference>
<evidence type="ECO:0000313" key="2">
    <source>
        <dbReference type="EMBL" id="MBO8455259.1"/>
    </source>
</evidence>
<organism evidence="2 3">
    <name type="scientific">Candidatus Cryptobacteroides intestinigallinarum</name>
    <dbReference type="NCBI Taxonomy" id="2840767"/>
    <lineage>
        <taxon>Bacteria</taxon>
        <taxon>Pseudomonadati</taxon>
        <taxon>Bacteroidota</taxon>
        <taxon>Bacteroidia</taxon>
        <taxon>Bacteroidales</taxon>
        <taxon>Candidatus Cryptobacteroides</taxon>
    </lineage>
</organism>
<dbReference type="InterPro" id="IPR024361">
    <property type="entry name" value="BACON"/>
</dbReference>
<gene>
    <name evidence="2" type="ORF">IAC08_02500</name>
</gene>